<proteinExistence type="predicted"/>
<dbReference type="Proteomes" id="UP000609172">
    <property type="component" value="Unassembled WGS sequence"/>
</dbReference>
<evidence type="ECO:0000313" key="2">
    <source>
        <dbReference type="EMBL" id="MBK0370749.1"/>
    </source>
</evidence>
<keyword evidence="3" id="KW-1185">Reference proteome</keyword>
<evidence type="ECO:0000256" key="1">
    <source>
        <dbReference type="SAM" id="SignalP"/>
    </source>
</evidence>
<dbReference type="NCBIfam" id="TIGR02474">
    <property type="entry name" value="pec_lyase"/>
    <property type="match status" value="1"/>
</dbReference>
<evidence type="ECO:0000313" key="3">
    <source>
        <dbReference type="Proteomes" id="UP000609172"/>
    </source>
</evidence>
<feature type="signal peptide" evidence="1">
    <location>
        <begin position="1"/>
        <end position="21"/>
    </location>
</feature>
<sequence length="361" mass="41929">MNNLIKKIPLLLLIITGSLQAQMGYNKWVDIVRKNPTAWFQTEVAKAVAENVLLYQKDIGGWHKNIEMQKPISEEEKAKLKAEKSDPKGCTTDNNATYQEMNFLGRIYQEVPDERYKAAFLLGLDYILKAQYENGGWPQYYPLKKGYYTHITYNDNSMYNIMVLLKSIIDYKKFYTIDIPEDKIKNCQVAFEKGISCILKTQYKQDGVLTAWCAQHDEVTFLPTNARAYELASLSGKESAKLVLLLMSIDRPSPEIVTAVTAADDWFRKVKITDTKVERVYDENGKVTDTKLVNEPDAPFLWARFMELDNNKPFFCDRDGIKKYSLEEIGAERRNGYSWYSNEPKEVLKKFYKWKKKNNLE</sequence>
<comment type="caution">
    <text evidence="2">The sequence shown here is derived from an EMBL/GenBank/DDBJ whole genome shotgun (WGS) entry which is preliminary data.</text>
</comment>
<accession>A0A934PNX9</accession>
<dbReference type="SUPFAM" id="SSF81853">
    <property type="entry name" value="Family 10 polysaccharide lyase"/>
    <property type="match status" value="1"/>
</dbReference>
<keyword evidence="1" id="KW-0732">Signal</keyword>
<dbReference type="GO" id="GO:0030570">
    <property type="term" value="F:pectate lyase activity"/>
    <property type="evidence" value="ECO:0007669"/>
    <property type="project" value="UniProtKB-EC"/>
</dbReference>
<gene>
    <name evidence="2" type="primary">pelA</name>
    <name evidence="2" type="ORF">I5M07_13010</name>
</gene>
<name>A0A934PNX9_9FLAO</name>
<feature type="chain" id="PRO_5037599483" evidence="1">
    <location>
        <begin position="22"/>
        <end position="361"/>
    </location>
</feature>
<keyword evidence="2" id="KW-0456">Lyase</keyword>
<dbReference type="EMBL" id="JAEHFV010000006">
    <property type="protein sequence ID" value="MBK0370749.1"/>
    <property type="molecule type" value="Genomic_DNA"/>
</dbReference>
<dbReference type="EC" id="4.2.2.2" evidence="2"/>
<reference evidence="2" key="1">
    <citation type="submission" date="2020-12" db="EMBL/GenBank/DDBJ databases">
        <title>Bacterial novel species Flavobacterium sp. SE-1-e isolated from soil.</title>
        <authorList>
            <person name="Jung H.-Y."/>
        </authorList>
    </citation>
    <scope>NUCLEOTIDE SEQUENCE</scope>
    <source>
        <strain evidence="2">SE-1-e</strain>
    </source>
</reference>
<protein>
    <submittedName>
        <fullName evidence="2">Pectate lyase</fullName>
        <ecNumber evidence="2">4.2.2.2</ecNumber>
    </submittedName>
</protein>
<dbReference type="InterPro" id="IPR012669">
    <property type="entry name" value="Pectate_lyase"/>
</dbReference>
<dbReference type="AlphaFoldDB" id="A0A934PNX9"/>
<organism evidence="2 3">
    <name type="scientific">Flavobacterium agrisoli</name>
    <dbReference type="NCBI Taxonomy" id="2793066"/>
    <lineage>
        <taxon>Bacteria</taxon>
        <taxon>Pseudomonadati</taxon>
        <taxon>Bacteroidota</taxon>
        <taxon>Flavobacteriia</taxon>
        <taxon>Flavobacteriales</taxon>
        <taxon>Flavobacteriaceae</taxon>
        <taxon>Flavobacterium</taxon>
    </lineage>
</organism>
<dbReference type="Gene3D" id="1.50.10.20">
    <property type="match status" value="1"/>
</dbReference>
<dbReference type="RefSeq" id="WP_200106881.1">
    <property type="nucleotide sequence ID" value="NZ_JAEHFV010000006.1"/>
</dbReference>
<dbReference type="Pfam" id="PF09492">
    <property type="entry name" value="Pec_lyase"/>
    <property type="match status" value="1"/>
</dbReference>